<sequence>MLVATLVVGVLALLRRLRARDAPGAVRRRRPTWVAPVVAAGLLVVAAGVGAWVLAPCLFCPEVANAAFRGI</sequence>
<keyword evidence="3" id="KW-1185">Reference proteome</keyword>
<dbReference type="EMBL" id="JBIAMX010000007">
    <property type="protein sequence ID" value="MFF0544077.1"/>
    <property type="molecule type" value="Genomic_DNA"/>
</dbReference>
<reference evidence="2 3" key="1">
    <citation type="submission" date="2024-10" db="EMBL/GenBank/DDBJ databases">
        <title>The Natural Products Discovery Center: Release of the First 8490 Sequenced Strains for Exploring Actinobacteria Biosynthetic Diversity.</title>
        <authorList>
            <person name="Kalkreuter E."/>
            <person name="Kautsar S.A."/>
            <person name="Yang D."/>
            <person name="Bader C.D."/>
            <person name="Teijaro C.N."/>
            <person name="Fluegel L."/>
            <person name="Davis C.M."/>
            <person name="Simpson J.R."/>
            <person name="Lauterbach L."/>
            <person name="Steele A.D."/>
            <person name="Gui C."/>
            <person name="Meng S."/>
            <person name="Li G."/>
            <person name="Viehrig K."/>
            <person name="Ye F."/>
            <person name="Su P."/>
            <person name="Kiefer A.F."/>
            <person name="Nichols A."/>
            <person name="Cepeda A.J."/>
            <person name="Yan W."/>
            <person name="Fan B."/>
            <person name="Jiang Y."/>
            <person name="Adhikari A."/>
            <person name="Zheng C.-J."/>
            <person name="Schuster L."/>
            <person name="Cowan T.M."/>
            <person name="Smanski M.J."/>
            <person name="Chevrette M.G."/>
            <person name="De Carvalho L.P.S."/>
            <person name="Shen B."/>
        </authorList>
    </citation>
    <scope>NUCLEOTIDE SEQUENCE [LARGE SCALE GENOMIC DNA]</scope>
    <source>
        <strain evidence="2 3">NPDC004045</strain>
    </source>
</reference>
<keyword evidence="1" id="KW-0472">Membrane</keyword>
<organism evidence="2 3">
    <name type="scientific">Nocardia thailandica</name>
    <dbReference type="NCBI Taxonomy" id="257275"/>
    <lineage>
        <taxon>Bacteria</taxon>
        <taxon>Bacillati</taxon>
        <taxon>Actinomycetota</taxon>
        <taxon>Actinomycetes</taxon>
        <taxon>Mycobacteriales</taxon>
        <taxon>Nocardiaceae</taxon>
        <taxon>Nocardia</taxon>
    </lineage>
</organism>
<protein>
    <submittedName>
        <fullName evidence="2">Uncharacterized protein</fullName>
    </submittedName>
</protein>
<evidence type="ECO:0000256" key="1">
    <source>
        <dbReference type="SAM" id="Phobius"/>
    </source>
</evidence>
<dbReference type="RefSeq" id="WP_387700683.1">
    <property type="nucleotide sequence ID" value="NZ_JBIAMX010000007.1"/>
</dbReference>
<dbReference type="Proteomes" id="UP001601444">
    <property type="component" value="Unassembled WGS sequence"/>
</dbReference>
<name>A0ABW6PNU5_9NOCA</name>
<keyword evidence="1" id="KW-0812">Transmembrane</keyword>
<keyword evidence="1" id="KW-1133">Transmembrane helix</keyword>
<proteinExistence type="predicted"/>
<evidence type="ECO:0000313" key="3">
    <source>
        <dbReference type="Proteomes" id="UP001601444"/>
    </source>
</evidence>
<evidence type="ECO:0000313" key="2">
    <source>
        <dbReference type="EMBL" id="MFF0544077.1"/>
    </source>
</evidence>
<gene>
    <name evidence="2" type="ORF">ACFYTF_14700</name>
</gene>
<accession>A0ABW6PNU5</accession>
<comment type="caution">
    <text evidence="2">The sequence shown here is derived from an EMBL/GenBank/DDBJ whole genome shotgun (WGS) entry which is preliminary data.</text>
</comment>
<feature type="transmembrane region" description="Helical" evidence="1">
    <location>
        <begin position="35"/>
        <end position="59"/>
    </location>
</feature>